<keyword evidence="9" id="KW-1185">Reference proteome</keyword>
<dbReference type="Proteomes" id="UP001634007">
    <property type="component" value="Unassembled WGS sequence"/>
</dbReference>
<dbReference type="PROSITE" id="PS51257">
    <property type="entry name" value="PROKAR_LIPOPROTEIN"/>
    <property type="match status" value="1"/>
</dbReference>
<evidence type="ECO:0000256" key="5">
    <source>
        <dbReference type="ARBA" id="ARBA00022782"/>
    </source>
</evidence>
<feature type="signal peptide" evidence="7">
    <location>
        <begin position="1"/>
        <end position="27"/>
    </location>
</feature>
<evidence type="ECO:0000256" key="7">
    <source>
        <dbReference type="SAM" id="SignalP"/>
    </source>
</evidence>
<gene>
    <name evidence="8" type="ORF">ACJRO7_003520</name>
</gene>
<name>A0ABD3IW37_EUCGL</name>
<dbReference type="PANTHER" id="PTHR36349:SF2">
    <property type="entry name" value="PROTEIN CLAVATA 3"/>
    <property type="match status" value="1"/>
</dbReference>
<accession>A0ABD3IW37</accession>
<evidence type="ECO:0000256" key="6">
    <source>
        <dbReference type="SAM" id="MobiDB-lite"/>
    </source>
</evidence>
<protein>
    <submittedName>
        <fullName evidence="8">Uncharacterized protein</fullName>
    </submittedName>
</protein>
<keyword evidence="3" id="KW-0964">Secreted</keyword>
<dbReference type="GO" id="GO:0005576">
    <property type="term" value="C:extracellular region"/>
    <property type="evidence" value="ECO:0007669"/>
    <property type="project" value="UniProtKB-SubCell"/>
</dbReference>
<feature type="region of interest" description="Disordered" evidence="6">
    <location>
        <begin position="65"/>
        <end position="90"/>
    </location>
</feature>
<dbReference type="AlphaFoldDB" id="A0ABD3IW37"/>
<keyword evidence="4 7" id="KW-0732">Signal</keyword>
<proteinExistence type="inferred from homology"/>
<comment type="similarity">
    <text evidence="2">Belongs to the CLV3/ESR signal peptide family.</text>
</comment>
<dbReference type="InterPro" id="IPR044962">
    <property type="entry name" value="CLV3/ESR"/>
</dbReference>
<dbReference type="PANTHER" id="PTHR36349">
    <property type="entry name" value="PROTEIN CLAVATA 3"/>
    <property type="match status" value="1"/>
</dbReference>
<organism evidence="8 9">
    <name type="scientific">Eucalyptus globulus</name>
    <name type="common">Tasmanian blue gum</name>
    <dbReference type="NCBI Taxonomy" id="34317"/>
    <lineage>
        <taxon>Eukaryota</taxon>
        <taxon>Viridiplantae</taxon>
        <taxon>Streptophyta</taxon>
        <taxon>Embryophyta</taxon>
        <taxon>Tracheophyta</taxon>
        <taxon>Spermatophyta</taxon>
        <taxon>Magnoliopsida</taxon>
        <taxon>eudicotyledons</taxon>
        <taxon>Gunneridae</taxon>
        <taxon>Pentapetalae</taxon>
        <taxon>rosids</taxon>
        <taxon>malvids</taxon>
        <taxon>Myrtales</taxon>
        <taxon>Myrtaceae</taxon>
        <taxon>Myrtoideae</taxon>
        <taxon>Eucalypteae</taxon>
        <taxon>Eucalyptus</taxon>
    </lineage>
</organism>
<comment type="caution">
    <text evidence="8">The sequence shown here is derived from an EMBL/GenBank/DDBJ whole genome shotgun (WGS) entry which is preliminary data.</text>
</comment>
<dbReference type="EMBL" id="JBJKBG010000010">
    <property type="protein sequence ID" value="KAL3718394.1"/>
    <property type="molecule type" value="Genomic_DNA"/>
</dbReference>
<evidence type="ECO:0000256" key="4">
    <source>
        <dbReference type="ARBA" id="ARBA00022729"/>
    </source>
</evidence>
<feature type="chain" id="PRO_5044846705" evidence="7">
    <location>
        <begin position="28"/>
        <end position="90"/>
    </location>
</feature>
<sequence length="90" mass="9384">MASGSKLGHVAVVVTLCVLLLIAAASGCETGQHGCVSAKAGSFLKDSRKILRTFKRDGGTMIANEELRGVPSGPDPLHHHKGSPQRPQTP</sequence>
<reference evidence="8 9" key="1">
    <citation type="submission" date="2024-11" db="EMBL/GenBank/DDBJ databases">
        <title>Chromosome-level genome assembly of Eucalyptus globulus Labill. provides insights into its genome evolution.</title>
        <authorList>
            <person name="Li X."/>
        </authorList>
    </citation>
    <scope>NUCLEOTIDE SEQUENCE [LARGE SCALE GENOMIC DNA]</scope>
    <source>
        <strain evidence="8">CL2024</strain>
        <tissue evidence="8">Fresh tender leaves</tissue>
    </source>
</reference>
<evidence type="ECO:0000313" key="8">
    <source>
        <dbReference type="EMBL" id="KAL3718394.1"/>
    </source>
</evidence>
<evidence type="ECO:0000256" key="3">
    <source>
        <dbReference type="ARBA" id="ARBA00022525"/>
    </source>
</evidence>
<dbReference type="GO" id="GO:0030154">
    <property type="term" value="P:cell differentiation"/>
    <property type="evidence" value="ECO:0007669"/>
    <property type="project" value="UniProtKB-KW"/>
</dbReference>
<comment type="subcellular location">
    <subcellularLocation>
        <location evidence="1">Secreted</location>
    </subcellularLocation>
</comment>
<evidence type="ECO:0000256" key="2">
    <source>
        <dbReference type="ARBA" id="ARBA00005416"/>
    </source>
</evidence>
<keyword evidence="5" id="KW-0221">Differentiation</keyword>
<evidence type="ECO:0000256" key="1">
    <source>
        <dbReference type="ARBA" id="ARBA00004613"/>
    </source>
</evidence>
<evidence type="ECO:0000313" key="9">
    <source>
        <dbReference type="Proteomes" id="UP001634007"/>
    </source>
</evidence>